<dbReference type="EMBL" id="CAJOBC010021286">
    <property type="protein sequence ID" value="CAF4050430.1"/>
    <property type="molecule type" value="Genomic_DNA"/>
</dbReference>
<dbReference type="OrthoDB" id="10474561at2759"/>
<evidence type="ECO:0000313" key="3">
    <source>
        <dbReference type="EMBL" id="CAF4050430.1"/>
    </source>
</evidence>
<feature type="compositionally biased region" description="Pro residues" evidence="1">
    <location>
        <begin position="137"/>
        <end position="156"/>
    </location>
</feature>
<feature type="region of interest" description="Disordered" evidence="1">
    <location>
        <begin position="1"/>
        <end position="62"/>
    </location>
</feature>
<gene>
    <name evidence="2" type="ORF">GPM918_LOCUS26881</name>
    <name evidence="3" type="ORF">SRO942_LOCUS27105</name>
</gene>
<feature type="compositionally biased region" description="Polar residues" evidence="1">
    <location>
        <begin position="28"/>
        <end position="42"/>
    </location>
</feature>
<evidence type="ECO:0000313" key="4">
    <source>
        <dbReference type="Proteomes" id="UP000663829"/>
    </source>
</evidence>
<evidence type="ECO:0000256" key="1">
    <source>
        <dbReference type="SAM" id="MobiDB-lite"/>
    </source>
</evidence>
<sequence>MGQQQQRPTVLRQQLPQLAEKPPPLSGSKPQALQQKISQGKQQARKPPQNASIQPPPESASAIATMIRESSRKKRPSTAPLKASSVKCDTRELILKSDPLPNETIVAIHPNILNITQESSEDEQRQVNDDVEVTENLPPPSFTPPPRYSLLPPYTP</sequence>
<reference evidence="2" key="1">
    <citation type="submission" date="2021-02" db="EMBL/GenBank/DDBJ databases">
        <authorList>
            <person name="Nowell W R."/>
        </authorList>
    </citation>
    <scope>NUCLEOTIDE SEQUENCE</scope>
</reference>
<feature type="region of interest" description="Disordered" evidence="1">
    <location>
        <begin position="67"/>
        <end position="86"/>
    </location>
</feature>
<keyword evidence="4" id="KW-1185">Reference proteome</keyword>
<dbReference type="Proteomes" id="UP000663829">
    <property type="component" value="Unassembled WGS sequence"/>
</dbReference>
<name>A0A815B8I3_9BILA</name>
<comment type="caution">
    <text evidence="2">The sequence shown here is derived from an EMBL/GenBank/DDBJ whole genome shotgun (WGS) entry which is preliminary data.</text>
</comment>
<dbReference type="EMBL" id="CAJNOQ010011019">
    <property type="protein sequence ID" value="CAF1266791.1"/>
    <property type="molecule type" value="Genomic_DNA"/>
</dbReference>
<organism evidence="2 4">
    <name type="scientific">Didymodactylos carnosus</name>
    <dbReference type="NCBI Taxonomy" id="1234261"/>
    <lineage>
        <taxon>Eukaryota</taxon>
        <taxon>Metazoa</taxon>
        <taxon>Spiralia</taxon>
        <taxon>Gnathifera</taxon>
        <taxon>Rotifera</taxon>
        <taxon>Eurotatoria</taxon>
        <taxon>Bdelloidea</taxon>
        <taxon>Philodinida</taxon>
        <taxon>Philodinidae</taxon>
        <taxon>Didymodactylos</taxon>
    </lineage>
</organism>
<feature type="compositionally biased region" description="Low complexity" evidence="1">
    <location>
        <begin position="1"/>
        <end position="18"/>
    </location>
</feature>
<protein>
    <submittedName>
        <fullName evidence="2">Uncharacterized protein</fullName>
    </submittedName>
</protein>
<evidence type="ECO:0000313" key="2">
    <source>
        <dbReference type="EMBL" id="CAF1266791.1"/>
    </source>
</evidence>
<dbReference type="Proteomes" id="UP000681722">
    <property type="component" value="Unassembled WGS sequence"/>
</dbReference>
<accession>A0A815B8I3</accession>
<feature type="region of interest" description="Disordered" evidence="1">
    <location>
        <begin position="116"/>
        <end position="156"/>
    </location>
</feature>
<proteinExistence type="predicted"/>
<dbReference type="AlphaFoldDB" id="A0A815B8I3"/>